<evidence type="ECO:0000313" key="3">
    <source>
        <dbReference type="Proteomes" id="UP000265520"/>
    </source>
</evidence>
<keyword evidence="3" id="KW-1185">Reference proteome</keyword>
<sequence>MQDIGASSAKMTNGSNNSVEAAEDTSEELRAEAKMWEMNARKLLGDLEMLRTEFSDQSKKLAGLEMDLSTAYVERDSLKKEVDHLTLPSGDPIVRQKTLEDSISQGECIPEIENALKDELKFQKESNSNLSLQLKKSQEANVELVSVLQELEET</sequence>
<dbReference type="PANTHER" id="PTHR47270">
    <property type="entry name" value="PROTEIN MLP1-LIKE"/>
    <property type="match status" value="1"/>
</dbReference>
<organism evidence="2 3">
    <name type="scientific">Trifolium medium</name>
    <dbReference type="NCBI Taxonomy" id="97028"/>
    <lineage>
        <taxon>Eukaryota</taxon>
        <taxon>Viridiplantae</taxon>
        <taxon>Streptophyta</taxon>
        <taxon>Embryophyta</taxon>
        <taxon>Tracheophyta</taxon>
        <taxon>Spermatophyta</taxon>
        <taxon>Magnoliopsida</taxon>
        <taxon>eudicotyledons</taxon>
        <taxon>Gunneridae</taxon>
        <taxon>Pentapetalae</taxon>
        <taxon>rosids</taxon>
        <taxon>fabids</taxon>
        <taxon>Fabales</taxon>
        <taxon>Fabaceae</taxon>
        <taxon>Papilionoideae</taxon>
        <taxon>50 kb inversion clade</taxon>
        <taxon>NPAAA clade</taxon>
        <taxon>Hologalegina</taxon>
        <taxon>IRL clade</taxon>
        <taxon>Trifolieae</taxon>
        <taxon>Trifolium</taxon>
    </lineage>
</organism>
<name>A0A392QFJ5_9FABA</name>
<dbReference type="Proteomes" id="UP000265520">
    <property type="component" value="Unassembled WGS sequence"/>
</dbReference>
<protein>
    <submittedName>
        <fullName evidence="2">Myosin-9-like</fullName>
    </submittedName>
</protein>
<reference evidence="2 3" key="1">
    <citation type="journal article" date="2018" name="Front. Plant Sci.">
        <title>Red Clover (Trifolium pratense) and Zigzag Clover (T. medium) - A Picture of Genomic Similarities and Differences.</title>
        <authorList>
            <person name="Dluhosova J."/>
            <person name="Istvanek J."/>
            <person name="Nedelnik J."/>
            <person name="Repkova J."/>
        </authorList>
    </citation>
    <scope>NUCLEOTIDE SEQUENCE [LARGE SCALE GENOMIC DNA]</scope>
    <source>
        <strain evidence="3">cv. 10/8</strain>
        <tissue evidence="2">Leaf</tissue>
    </source>
</reference>
<evidence type="ECO:0000313" key="2">
    <source>
        <dbReference type="EMBL" id="MCI22948.1"/>
    </source>
</evidence>
<accession>A0A392QFJ5</accession>
<dbReference type="PANTHER" id="PTHR47270:SF3">
    <property type="entry name" value="HYPOTETICAL PROTEIN"/>
    <property type="match status" value="1"/>
</dbReference>
<comment type="caution">
    <text evidence="2">The sequence shown here is derived from an EMBL/GenBank/DDBJ whole genome shotgun (WGS) entry which is preliminary data.</text>
</comment>
<feature type="compositionally biased region" description="Polar residues" evidence="1">
    <location>
        <begin position="9"/>
        <end position="19"/>
    </location>
</feature>
<proteinExistence type="predicted"/>
<dbReference type="AlphaFoldDB" id="A0A392QFJ5"/>
<dbReference type="EMBL" id="LXQA010133269">
    <property type="protein sequence ID" value="MCI22948.1"/>
    <property type="molecule type" value="Genomic_DNA"/>
</dbReference>
<feature type="non-terminal residue" evidence="2">
    <location>
        <position position="154"/>
    </location>
</feature>
<feature type="region of interest" description="Disordered" evidence="1">
    <location>
        <begin position="1"/>
        <end position="28"/>
    </location>
</feature>
<evidence type="ECO:0000256" key="1">
    <source>
        <dbReference type="SAM" id="MobiDB-lite"/>
    </source>
</evidence>